<dbReference type="Proteomes" id="UP000007939">
    <property type="component" value="Chromosome"/>
</dbReference>
<reference evidence="1 2" key="2">
    <citation type="journal article" date="2012" name="Stand. Genomic Sci.">
        <title>Complete genome sequence of the termite hindgut bacterium Spirochaeta coccoides type strain (SPN1(T)), reclassification in the genus Sphaerochaeta as Sphaerochaeta coccoides comb. nov. and emendations of the family Spirochaetaceae and the genus Sphaerochaeta.</title>
        <authorList>
            <person name="Abt B."/>
            <person name="Han C."/>
            <person name="Scheuner C."/>
            <person name="Lu M."/>
            <person name="Lapidus A."/>
            <person name="Nolan M."/>
            <person name="Lucas S."/>
            <person name="Hammon N."/>
            <person name="Deshpande S."/>
            <person name="Cheng J.F."/>
            <person name="Tapia R."/>
            <person name="Goodwin L.A."/>
            <person name="Pitluck S."/>
            <person name="Liolios K."/>
            <person name="Pagani I."/>
            <person name="Ivanova N."/>
            <person name="Mavromatis K."/>
            <person name="Mikhailova N."/>
            <person name="Huntemann M."/>
            <person name="Pati A."/>
            <person name="Chen A."/>
            <person name="Palaniappan K."/>
            <person name="Land M."/>
            <person name="Hauser L."/>
            <person name="Brambilla E.M."/>
            <person name="Rohde M."/>
            <person name="Spring S."/>
            <person name="Gronow S."/>
            <person name="Goker M."/>
            <person name="Woyke T."/>
            <person name="Bristow J."/>
            <person name="Eisen J.A."/>
            <person name="Markowitz V."/>
            <person name="Hugenholtz P."/>
            <person name="Kyrpides N.C."/>
            <person name="Klenk H.P."/>
            <person name="Detter J.C."/>
        </authorList>
    </citation>
    <scope>NUCLEOTIDE SEQUENCE [LARGE SCALE GENOMIC DNA]</scope>
    <source>
        <strain evidence="2">ATCC BAA-1237 / DSM 17374 / SPN1</strain>
    </source>
</reference>
<dbReference type="PANTHER" id="PTHR35810">
    <property type="entry name" value="CYTOPLASMIC PROTEIN-RELATED"/>
    <property type="match status" value="1"/>
</dbReference>
<organism evidence="1 2">
    <name type="scientific">Parasphaerochaeta coccoides (strain ATCC BAA-1237 / DSM 17374 / SPN1)</name>
    <name type="common">Sphaerochaeta coccoides</name>
    <dbReference type="NCBI Taxonomy" id="760011"/>
    <lineage>
        <taxon>Bacteria</taxon>
        <taxon>Pseudomonadati</taxon>
        <taxon>Spirochaetota</taxon>
        <taxon>Spirochaetia</taxon>
        <taxon>Spirochaetales</taxon>
        <taxon>Sphaerochaetaceae</taxon>
        <taxon>Parasphaerochaeta</taxon>
    </lineage>
</organism>
<protein>
    <submittedName>
        <fullName evidence="1">Uncharacterized protein</fullName>
    </submittedName>
</protein>
<dbReference type="eggNOG" id="COG3943">
    <property type="taxonomic scope" value="Bacteria"/>
</dbReference>
<gene>
    <name evidence="1" type="ordered locus">Spico_0132</name>
</gene>
<evidence type="ECO:0000313" key="1">
    <source>
        <dbReference type="EMBL" id="AEC01371.1"/>
    </source>
</evidence>
<dbReference type="RefSeq" id="WP_013738767.1">
    <property type="nucleotide sequence ID" value="NC_015436.1"/>
</dbReference>
<dbReference type="AlphaFoldDB" id="F4GJU6"/>
<proteinExistence type="predicted"/>
<dbReference type="HOGENOM" id="CLU_1712098_0_0_12"/>
<dbReference type="KEGG" id="scc:Spico_0132"/>
<name>F4GJU6_PARC1</name>
<sequence>MAKKDEVRIQIRNSTTDFLVFTKENGGDGVDVLVADESVWLIPGGIVSLYDSSKSTISEHVTNIFARRELDEDSVVRDFRTTAADDTMCSYKDYNHLAFVAEGEYKKYRVIQDRLFQKAGKPQNRRTSNEPFERTCLSQKGVIIMRKTRRPHP</sequence>
<keyword evidence="2" id="KW-1185">Reference proteome</keyword>
<dbReference type="EMBL" id="CP002659">
    <property type="protein sequence ID" value="AEC01371.1"/>
    <property type="molecule type" value="Genomic_DNA"/>
</dbReference>
<reference evidence="2" key="1">
    <citation type="submission" date="2011-04" db="EMBL/GenBank/DDBJ databases">
        <title>The complete genome of Spirochaeta coccoides DSM 17374.</title>
        <authorList>
            <person name="Lucas S."/>
            <person name="Copeland A."/>
            <person name="Lapidus A."/>
            <person name="Bruce D."/>
            <person name="Goodwin L."/>
            <person name="Pitluck S."/>
            <person name="Peters L."/>
            <person name="Kyrpides N."/>
            <person name="Mavromatis K."/>
            <person name="Pagani I."/>
            <person name="Ivanova N."/>
            <person name="Ovchinnikova G."/>
            <person name="Lu M."/>
            <person name="Detter J.C."/>
            <person name="Tapia R."/>
            <person name="Han C."/>
            <person name="Land M."/>
            <person name="Hauser L."/>
            <person name="Markowitz V."/>
            <person name="Cheng J.-F."/>
            <person name="Hugenholtz P."/>
            <person name="Woyke T."/>
            <person name="Wu D."/>
            <person name="Spring S."/>
            <person name="Schroeder M."/>
            <person name="Brambilla E."/>
            <person name="Klenk H.-P."/>
            <person name="Eisen J.A."/>
        </authorList>
    </citation>
    <scope>NUCLEOTIDE SEQUENCE [LARGE SCALE GENOMIC DNA]</scope>
    <source>
        <strain evidence="2">ATCC BAA-1237 / DSM 17374 / SPN1</strain>
    </source>
</reference>
<evidence type="ECO:0000313" key="2">
    <source>
        <dbReference type="Proteomes" id="UP000007939"/>
    </source>
</evidence>
<dbReference type="PANTHER" id="PTHR35810:SF1">
    <property type="entry name" value="CYTOPLASMIC PROTEIN"/>
    <property type="match status" value="1"/>
</dbReference>
<accession>F4GJU6</accession>
<dbReference type="STRING" id="760011.Spico_0132"/>
<dbReference type="OrthoDB" id="9802752at2"/>